<dbReference type="InterPro" id="IPR000195">
    <property type="entry name" value="Rab-GAP-TBC_dom"/>
</dbReference>
<evidence type="ECO:0000256" key="9">
    <source>
        <dbReference type="ARBA" id="ARBA00081861"/>
    </source>
</evidence>
<evidence type="ECO:0000256" key="2">
    <source>
        <dbReference type="ARBA" id="ARBA00022468"/>
    </source>
</evidence>
<keyword evidence="15" id="KW-1185">Reference proteome</keyword>
<dbReference type="Pfam" id="PF00566">
    <property type="entry name" value="RabGAP-TBC"/>
    <property type="match status" value="1"/>
</dbReference>
<dbReference type="PROSITE" id="PS50086">
    <property type="entry name" value="TBC_RABGAP"/>
    <property type="match status" value="1"/>
</dbReference>
<dbReference type="CDD" id="cd01269">
    <property type="entry name" value="PTB_TBC1D1_like"/>
    <property type="match status" value="1"/>
</dbReference>
<dbReference type="AlphaFoldDB" id="A0A9J7Y6M2"/>
<keyword evidence="6" id="KW-0677">Repeat</keyword>
<evidence type="ECO:0000259" key="13">
    <source>
        <dbReference type="PROSITE" id="PS50086"/>
    </source>
</evidence>
<organism evidence="14 15">
    <name type="scientific">Cyprinus carpio carpio</name>
    <dbReference type="NCBI Taxonomy" id="630221"/>
    <lineage>
        <taxon>Eukaryota</taxon>
        <taxon>Metazoa</taxon>
        <taxon>Chordata</taxon>
        <taxon>Craniata</taxon>
        <taxon>Vertebrata</taxon>
        <taxon>Euteleostomi</taxon>
        <taxon>Actinopterygii</taxon>
        <taxon>Neopterygii</taxon>
        <taxon>Teleostei</taxon>
        <taxon>Ostariophysi</taxon>
        <taxon>Cypriniformes</taxon>
        <taxon>Cyprinidae</taxon>
        <taxon>Cyprininae</taxon>
        <taxon>Cyprinus</taxon>
    </lineage>
</organism>
<dbReference type="PANTHER" id="PTHR47219:SF18">
    <property type="entry name" value="TBC1 DOMAIN FAMILY MEMBER 1 ISOFORM X1"/>
    <property type="match status" value="1"/>
</dbReference>
<dbReference type="CDD" id="cd00934">
    <property type="entry name" value="PTB"/>
    <property type="match status" value="1"/>
</dbReference>
<feature type="region of interest" description="Disordered" evidence="11">
    <location>
        <begin position="500"/>
        <end position="528"/>
    </location>
</feature>
<feature type="compositionally biased region" description="Low complexity" evidence="11">
    <location>
        <begin position="563"/>
        <end position="580"/>
    </location>
</feature>
<evidence type="ECO:0000256" key="8">
    <source>
        <dbReference type="ARBA" id="ARBA00072013"/>
    </source>
</evidence>
<evidence type="ECO:0000313" key="15">
    <source>
        <dbReference type="Proteomes" id="UP001108240"/>
    </source>
</evidence>
<dbReference type="SMART" id="SM00164">
    <property type="entry name" value="TBC"/>
    <property type="match status" value="1"/>
</dbReference>
<dbReference type="Pfam" id="PF11830">
    <property type="entry name" value="DUF3350"/>
    <property type="match status" value="1"/>
</dbReference>
<dbReference type="FunFam" id="1.10.472.80:FF:000003">
    <property type="entry name" value="Putative TBC1 domain family member 1"/>
    <property type="match status" value="1"/>
</dbReference>
<dbReference type="PROSITE" id="PS01179">
    <property type="entry name" value="PID"/>
    <property type="match status" value="1"/>
</dbReference>
<dbReference type="Gene3D" id="2.30.29.30">
    <property type="entry name" value="Pleckstrin-homology domain (PH domain)/Phosphotyrosine-binding domain (PTB)"/>
    <property type="match status" value="2"/>
</dbReference>
<evidence type="ECO:0000256" key="3">
    <source>
        <dbReference type="ARBA" id="ARBA00022481"/>
    </source>
</evidence>
<evidence type="ECO:0000256" key="6">
    <source>
        <dbReference type="ARBA" id="ARBA00022737"/>
    </source>
</evidence>
<protein>
    <recommendedName>
        <fullName evidence="8">TBC1 domain family member 4</fullName>
    </recommendedName>
    <alternativeName>
        <fullName evidence="9">Akt substrate of 160 kDa</fullName>
    </alternativeName>
</protein>
<keyword evidence="7" id="KW-0007">Acetylation</keyword>
<name>A0A9J7Y6M2_CYPCA</name>
<dbReference type="GO" id="GO:0005737">
    <property type="term" value="C:cytoplasm"/>
    <property type="evidence" value="ECO:0007669"/>
    <property type="project" value="UniProtKB-SubCell"/>
</dbReference>
<feature type="domain" description="PID" evidence="12">
    <location>
        <begin position="334"/>
        <end position="413"/>
    </location>
</feature>
<evidence type="ECO:0000313" key="14">
    <source>
        <dbReference type="Ensembl" id="ENSCCRP00000115757.1"/>
    </source>
</evidence>
<dbReference type="PANTHER" id="PTHR47219">
    <property type="entry name" value="RAB GTPASE-ACTIVATING PROTEIN 1-LIKE"/>
    <property type="match status" value="1"/>
</dbReference>
<proteinExistence type="predicted"/>
<evidence type="ECO:0000259" key="12">
    <source>
        <dbReference type="PROSITE" id="PS01179"/>
    </source>
</evidence>
<evidence type="ECO:0000256" key="5">
    <source>
        <dbReference type="ARBA" id="ARBA00022553"/>
    </source>
</evidence>
<feature type="compositionally biased region" description="Low complexity" evidence="11">
    <location>
        <begin position="629"/>
        <end position="642"/>
    </location>
</feature>
<dbReference type="FunFam" id="1.10.8.270:FF:000001">
    <property type="entry name" value="TBC1 domain family member 1"/>
    <property type="match status" value="1"/>
</dbReference>
<evidence type="ECO:0000256" key="1">
    <source>
        <dbReference type="ARBA" id="ARBA00004496"/>
    </source>
</evidence>
<dbReference type="InterPro" id="IPR035969">
    <property type="entry name" value="Rab-GAP_TBC_sf"/>
</dbReference>
<dbReference type="InterPro" id="IPR050302">
    <property type="entry name" value="Rab_GAP_TBC_domain"/>
</dbReference>
<dbReference type="GO" id="GO:0005096">
    <property type="term" value="F:GTPase activator activity"/>
    <property type="evidence" value="ECO:0007669"/>
    <property type="project" value="UniProtKB-KW"/>
</dbReference>
<feature type="coiled-coil region" evidence="10">
    <location>
        <begin position="1117"/>
        <end position="1186"/>
    </location>
</feature>
<evidence type="ECO:0000256" key="7">
    <source>
        <dbReference type="ARBA" id="ARBA00022990"/>
    </source>
</evidence>
<evidence type="ECO:0000256" key="10">
    <source>
        <dbReference type="SAM" id="Coils"/>
    </source>
</evidence>
<dbReference type="Ensembl" id="ENSCCRT00000188070.1">
    <property type="protein sequence ID" value="ENSCCRP00000115757.1"/>
    <property type="gene ID" value="ENSCCRG00000031816.2"/>
</dbReference>
<dbReference type="InterPro" id="IPR021785">
    <property type="entry name" value="DUF3350"/>
</dbReference>
<dbReference type="Gene3D" id="1.10.10.2750">
    <property type="match status" value="1"/>
</dbReference>
<feature type="region of interest" description="Disordered" evidence="11">
    <location>
        <begin position="179"/>
        <end position="202"/>
    </location>
</feature>
<keyword evidence="4" id="KW-0963">Cytoplasm</keyword>
<keyword evidence="10" id="KW-0175">Coiled coil</keyword>
<comment type="subcellular location">
    <subcellularLocation>
        <location evidence="1">Cytoplasm</location>
    </subcellularLocation>
</comment>
<feature type="compositionally biased region" description="Low complexity" evidence="11">
    <location>
        <begin position="515"/>
        <end position="526"/>
    </location>
</feature>
<feature type="region of interest" description="Disordered" evidence="11">
    <location>
        <begin position="548"/>
        <end position="648"/>
    </location>
</feature>
<dbReference type="GeneTree" id="ENSGT00940000157949"/>
<dbReference type="Proteomes" id="UP001108240">
    <property type="component" value="Unplaced"/>
</dbReference>
<dbReference type="FunFam" id="1.10.10.2750:FF:000002">
    <property type="entry name" value="TBC1 domain family member 4"/>
    <property type="match status" value="1"/>
</dbReference>
<feature type="domain" description="Rab-GAP TBC" evidence="13">
    <location>
        <begin position="835"/>
        <end position="1030"/>
    </location>
</feature>
<keyword evidence="3" id="KW-0488">Methylation</keyword>
<dbReference type="SUPFAM" id="SSF50729">
    <property type="entry name" value="PH domain-like"/>
    <property type="match status" value="2"/>
</dbReference>
<evidence type="ECO:0000256" key="4">
    <source>
        <dbReference type="ARBA" id="ARBA00022490"/>
    </source>
</evidence>
<evidence type="ECO:0000256" key="11">
    <source>
        <dbReference type="SAM" id="MobiDB-lite"/>
    </source>
</evidence>
<dbReference type="Gene3D" id="1.10.472.80">
    <property type="entry name" value="Ypt/Rab-GAP domain of gyp1p, domain 3"/>
    <property type="match status" value="1"/>
</dbReference>
<reference evidence="14" key="2">
    <citation type="submission" date="2025-09" db="UniProtKB">
        <authorList>
            <consortium name="Ensembl"/>
        </authorList>
    </citation>
    <scope>IDENTIFICATION</scope>
</reference>
<reference evidence="14" key="1">
    <citation type="submission" date="2025-08" db="UniProtKB">
        <authorList>
            <consortium name="Ensembl"/>
        </authorList>
    </citation>
    <scope>IDENTIFICATION</scope>
</reference>
<keyword evidence="2" id="KW-0343">GTPase activation</keyword>
<feature type="compositionally biased region" description="Polar residues" evidence="11">
    <location>
        <begin position="590"/>
        <end position="602"/>
    </location>
</feature>
<dbReference type="GO" id="GO:0032869">
    <property type="term" value="P:cellular response to insulin stimulus"/>
    <property type="evidence" value="ECO:0007669"/>
    <property type="project" value="UniProtKB-ARBA"/>
</dbReference>
<keyword evidence="5" id="KW-0597">Phosphoprotein</keyword>
<dbReference type="InterPro" id="IPR011993">
    <property type="entry name" value="PH-like_dom_sf"/>
</dbReference>
<dbReference type="SUPFAM" id="SSF47923">
    <property type="entry name" value="Ypt/Rab-GAP domain of gyp1p"/>
    <property type="match status" value="2"/>
</dbReference>
<dbReference type="SMART" id="SM00462">
    <property type="entry name" value="PTB"/>
    <property type="match status" value="2"/>
</dbReference>
<dbReference type="InterPro" id="IPR006020">
    <property type="entry name" value="PTB/PI_dom"/>
</dbReference>
<sequence>MEGIYFEVKPRDDPIKAHPLCAQTLLGSEDKRKKEEGEEEIQYRLTLVGSLAIHPQTTMAMLPWVVAEIRRPRLGEKNRNLEFNGAHSPEVRDQPVLLKISSSKVCCILETAGPGKSWDPLQHTVLFDHRPHRITKLIHNSQEPSYFGCLLREEKKAACYVFRCQDHMKVPEIISTIRQAGKSSARQEDTPSSLPSNGQPDASCSTATMVDAATAFSKKFEVLFCGRVVVAHKKAPPALIDECIEKFGRVSVTGSLAAGIRRAFSLNQVVNGTNEGADGGGKRPLFLKRDQTFPFLQALDENGLSPELQRRAADGATGVQPTSLQENRTMLFMIGCSQIFLVSPDTKKVAIEKSFREISFCSQGIRHVDHFGFICRESVECGGCQFVCYVFQCANEALVDEIMLTLKQAFSVAALQQNSRTQSQQCDSCPLQQLHKLCDRIEGLHPSKAKLELQKHLADLDNQEQAAVFESTMKARPKSDQEGNELIVSCLRQLYEERQKTHTHTHNGQTKKEVAVNVESSVSSSRVRLEELKTRAKRSLTESLEGIWKGSSKSKSQRENSDGESNSSSSTTLNSTNQETSLEDPLCSFLPSSPLRSHNSTGDLKRLEGSVGGQEGPESPPQGFRRRASTISHSPTLSSSEPSLPPLQHTAATKPKLVRHYSVSTDSPHQSNDVAALSSPGVMCVVGDDSPLRNRRHSWRQQIFLRVATPQKGSDSKESTLEVGSRMALGGGVGGGDSTLGAVPEERRKKSGAELRELWRKAIHQQILLLRMERENQKLQASESDLQCRRLKLDYEEITPCLKDVTLVWERMLNTTGRSKVRFETEEIHTAVGQGVPRQHRGEIWKFLSEQYLLRQEVPSNKPPNNDTPYKELLKQLTSQQHAILIDLGRTFPTHPYFSAQLGAGQLSLYNLLKAYSLLDPEVGYCQGLSFVAGVLLLHMCEEDAFHMLRFLMYDMGLRKQYRPDMIILQIQMYQLSRLLHDYHRELYTHLEQYEIGPSLYAAPWFLTAFASHFPLGFVARVFDMLFLQGSEVIFKVALSLLGSHKPLILQHDNLESIVEFIKTTLPNLGLVQMEKTINQVSEMDISKQLQAYEVEYHVLQDELLDGPSTLSQSQRVAQLEKTNGSLRQQNLDLLEDVQVAHAKIRWLETRVDSMVNREAELQSEVKTLQQERTELQQTVSNLRDLLSSLGINSPCPDQENLTNTSYNQ</sequence>
<dbReference type="Gene3D" id="1.10.8.270">
    <property type="entry name" value="putative rabgap domain of human tbc1 domain family member 14 like domains"/>
    <property type="match status" value="1"/>
</dbReference>
<dbReference type="Pfam" id="PF00640">
    <property type="entry name" value="PID"/>
    <property type="match status" value="1"/>
</dbReference>
<accession>A0A9J7Y6M2</accession>